<dbReference type="Proteomes" id="UP001230504">
    <property type="component" value="Unassembled WGS sequence"/>
</dbReference>
<dbReference type="EMBL" id="JAHLJV010000161">
    <property type="protein sequence ID" value="KAK1566105.1"/>
    <property type="molecule type" value="Genomic_DNA"/>
</dbReference>
<comment type="caution">
    <text evidence="1">The sequence shown here is derived from an EMBL/GenBank/DDBJ whole genome shotgun (WGS) entry which is preliminary data.</text>
</comment>
<dbReference type="GeneID" id="85443633"/>
<reference evidence="1" key="1">
    <citation type="submission" date="2021-06" db="EMBL/GenBank/DDBJ databases">
        <title>Comparative genomics, transcriptomics and evolutionary studies reveal genomic signatures of adaptation to plant cell wall in hemibiotrophic fungi.</title>
        <authorList>
            <consortium name="DOE Joint Genome Institute"/>
            <person name="Baroncelli R."/>
            <person name="Diaz J.F."/>
            <person name="Benocci T."/>
            <person name="Peng M."/>
            <person name="Battaglia E."/>
            <person name="Haridas S."/>
            <person name="Andreopoulos W."/>
            <person name="Labutti K."/>
            <person name="Pangilinan J."/>
            <person name="Floch G.L."/>
            <person name="Makela M.R."/>
            <person name="Henrissat B."/>
            <person name="Grigoriev I.V."/>
            <person name="Crouch J.A."/>
            <person name="De Vries R.P."/>
            <person name="Sukno S.A."/>
            <person name="Thon M.R."/>
        </authorList>
    </citation>
    <scope>NUCLEOTIDE SEQUENCE</scope>
    <source>
        <strain evidence="1">CBS 125086</strain>
    </source>
</reference>
<dbReference type="AlphaFoldDB" id="A0AAD8UYJ4"/>
<proteinExistence type="predicted"/>
<accession>A0AAD8UYJ4</accession>
<name>A0AAD8UYJ4_9PEZI</name>
<dbReference type="RefSeq" id="XP_060407325.1">
    <property type="nucleotide sequence ID" value="XM_060559393.1"/>
</dbReference>
<evidence type="ECO:0000313" key="2">
    <source>
        <dbReference type="Proteomes" id="UP001230504"/>
    </source>
</evidence>
<keyword evidence="2" id="KW-1185">Reference proteome</keyword>
<protein>
    <submittedName>
        <fullName evidence="1">Uncharacterized protein</fullName>
    </submittedName>
</protein>
<gene>
    <name evidence="1" type="ORF">LY79DRAFT_572675</name>
</gene>
<sequence length="239" mass="27025">MPARNVLDNVDSAIRAFSQRLVQEQTQYLRLIHRTENSPALGQPLRSAWPWTYSRRQAQARDTALGQGRQLGRLIETALSSRNTLVKTLRSKQTLQATLHVSRNTCNWAKMLENKPQIVAGFVDRLTTIEPAKADGPLASHDVQVRDLTTTEVSRARVLCSGSNVMASSWKRLEEHVVQRDVEDLMSARGQVQHLLEQVANDSNDLDPDELNEWEARLVDIAVALLKSMRQVYGRYSEV</sequence>
<evidence type="ECO:0000313" key="1">
    <source>
        <dbReference type="EMBL" id="KAK1566105.1"/>
    </source>
</evidence>
<organism evidence="1 2">
    <name type="scientific">Colletotrichum navitas</name>
    <dbReference type="NCBI Taxonomy" id="681940"/>
    <lineage>
        <taxon>Eukaryota</taxon>
        <taxon>Fungi</taxon>
        <taxon>Dikarya</taxon>
        <taxon>Ascomycota</taxon>
        <taxon>Pezizomycotina</taxon>
        <taxon>Sordariomycetes</taxon>
        <taxon>Hypocreomycetidae</taxon>
        <taxon>Glomerellales</taxon>
        <taxon>Glomerellaceae</taxon>
        <taxon>Colletotrichum</taxon>
        <taxon>Colletotrichum graminicola species complex</taxon>
    </lineage>
</organism>